<protein>
    <submittedName>
        <fullName evidence="1">Uncharacterized protein</fullName>
    </submittedName>
</protein>
<dbReference type="RefSeq" id="XP_028879776.1">
    <property type="nucleotide sequence ID" value="XM_029028923.1"/>
</dbReference>
<keyword evidence="2" id="KW-1185">Reference proteome</keyword>
<name>A0A1X0NNJ2_9TRYP</name>
<sequence length="106" mass="11387">FSSGLRGSLGGRRTSGILHIGLSLSVLSRSGGDVSRWRFLLRGNVTCIVAGRIGVPGGCLNVLWQARPPMLPKSRRQNSHRSEAGCGMSWMRGASFWGFSGCRALI</sequence>
<organism evidence="1 2">
    <name type="scientific">Trypanosoma theileri</name>
    <dbReference type="NCBI Taxonomy" id="67003"/>
    <lineage>
        <taxon>Eukaryota</taxon>
        <taxon>Discoba</taxon>
        <taxon>Euglenozoa</taxon>
        <taxon>Kinetoplastea</taxon>
        <taxon>Metakinetoplastina</taxon>
        <taxon>Trypanosomatida</taxon>
        <taxon>Trypanosomatidae</taxon>
        <taxon>Trypanosoma</taxon>
    </lineage>
</organism>
<feature type="non-terminal residue" evidence="1">
    <location>
        <position position="1"/>
    </location>
</feature>
<dbReference type="EMBL" id="NBCO01000033">
    <property type="protein sequence ID" value="ORC85710.1"/>
    <property type="molecule type" value="Genomic_DNA"/>
</dbReference>
<dbReference type="GeneID" id="39988703"/>
<dbReference type="Proteomes" id="UP000192257">
    <property type="component" value="Unassembled WGS sequence"/>
</dbReference>
<evidence type="ECO:0000313" key="2">
    <source>
        <dbReference type="Proteomes" id="UP000192257"/>
    </source>
</evidence>
<evidence type="ECO:0000313" key="1">
    <source>
        <dbReference type="EMBL" id="ORC85710.1"/>
    </source>
</evidence>
<dbReference type="VEuPathDB" id="TriTrypDB:TM35_000331670"/>
<accession>A0A1X0NNJ2</accession>
<dbReference type="AlphaFoldDB" id="A0A1X0NNJ2"/>
<dbReference type="OrthoDB" id="10622013at2759"/>
<gene>
    <name evidence="1" type="ORF">TM35_000331670</name>
</gene>
<comment type="caution">
    <text evidence="1">The sequence shown here is derived from an EMBL/GenBank/DDBJ whole genome shotgun (WGS) entry which is preliminary data.</text>
</comment>
<proteinExistence type="predicted"/>
<reference evidence="1 2" key="1">
    <citation type="submission" date="2017-03" db="EMBL/GenBank/DDBJ databases">
        <title>An alternative strategy for trypanosome survival in the mammalian bloodstream revealed through genome and transcriptome analysis of the ubiquitous bovine parasite Trypanosoma (Megatrypanum) theileri.</title>
        <authorList>
            <person name="Kelly S."/>
            <person name="Ivens A."/>
            <person name="Mott A."/>
            <person name="O'Neill E."/>
            <person name="Emms D."/>
            <person name="Macleod O."/>
            <person name="Voorheis P."/>
            <person name="Matthews J."/>
            <person name="Matthews K."/>
            <person name="Carrington M."/>
        </authorList>
    </citation>
    <scope>NUCLEOTIDE SEQUENCE [LARGE SCALE GENOMIC DNA]</scope>
    <source>
        <strain evidence="1">Edinburgh</strain>
    </source>
</reference>